<organism evidence="2 3">
    <name type="scientific">Erythroxylum novogranatense</name>
    <dbReference type="NCBI Taxonomy" id="1862640"/>
    <lineage>
        <taxon>Eukaryota</taxon>
        <taxon>Viridiplantae</taxon>
        <taxon>Streptophyta</taxon>
        <taxon>Embryophyta</taxon>
        <taxon>Tracheophyta</taxon>
        <taxon>Spermatophyta</taxon>
        <taxon>Magnoliopsida</taxon>
        <taxon>eudicotyledons</taxon>
        <taxon>Gunneridae</taxon>
        <taxon>Pentapetalae</taxon>
        <taxon>rosids</taxon>
        <taxon>fabids</taxon>
        <taxon>Malpighiales</taxon>
        <taxon>Erythroxylaceae</taxon>
        <taxon>Erythroxylum</taxon>
    </lineage>
</organism>
<reference evidence="2 3" key="1">
    <citation type="submission" date="2021-09" db="EMBL/GenBank/DDBJ databases">
        <title>Genomic insights and catalytic innovation underlie evolution of tropane alkaloids biosynthesis.</title>
        <authorList>
            <person name="Wang Y.-J."/>
            <person name="Tian T."/>
            <person name="Huang J.-P."/>
            <person name="Huang S.-X."/>
        </authorList>
    </citation>
    <scope>NUCLEOTIDE SEQUENCE [LARGE SCALE GENOMIC DNA]</scope>
    <source>
        <strain evidence="2">KIB-2018</strain>
        <tissue evidence="2">Leaf</tissue>
    </source>
</reference>
<evidence type="ECO:0000256" key="1">
    <source>
        <dbReference type="SAM" id="Phobius"/>
    </source>
</evidence>
<evidence type="ECO:0000313" key="2">
    <source>
        <dbReference type="EMBL" id="KAJ8751159.1"/>
    </source>
</evidence>
<dbReference type="Proteomes" id="UP001159364">
    <property type="component" value="Linkage Group LG11"/>
</dbReference>
<dbReference type="AlphaFoldDB" id="A0AAV8SGM2"/>
<dbReference type="PANTHER" id="PTHR35753">
    <property type="entry name" value="PROTEIN MAINTENANCE OF PSII UNDER HIGH LIGHT 1"/>
    <property type="match status" value="1"/>
</dbReference>
<proteinExistence type="predicted"/>
<gene>
    <name evidence="2" type="ORF">K2173_016340</name>
</gene>
<dbReference type="InterPro" id="IPR038936">
    <property type="entry name" value="MPH1"/>
</dbReference>
<accession>A0AAV8SGM2</accession>
<dbReference type="GO" id="GO:0061635">
    <property type="term" value="P:regulation of protein complex stability"/>
    <property type="evidence" value="ECO:0007669"/>
    <property type="project" value="InterPro"/>
</dbReference>
<evidence type="ECO:0000313" key="3">
    <source>
        <dbReference type="Proteomes" id="UP001159364"/>
    </source>
</evidence>
<keyword evidence="1" id="KW-0812">Transmembrane</keyword>
<keyword evidence="1" id="KW-1133">Transmembrane helix</keyword>
<sequence length="151" mass="17058">MFKNPIVMMKIVPLLFFINFLTPSRLWFVRKVSMEWLAGEKIKAVRMFPPRTHSWLGYIEKDTIGQTNIYSVEIPVLQLVVYVAKSAIASGTTGLSFSGVDNTVDIAARVTFIFIVAMSLILLQVGKNSPKIQTFEYNGPALSYYISKFKP</sequence>
<name>A0AAV8SGM2_9ROSI</name>
<dbReference type="GO" id="GO:0009535">
    <property type="term" value="C:chloroplast thylakoid membrane"/>
    <property type="evidence" value="ECO:0007669"/>
    <property type="project" value="InterPro"/>
</dbReference>
<comment type="caution">
    <text evidence="2">The sequence shown here is derived from an EMBL/GenBank/DDBJ whole genome shotgun (WGS) entry which is preliminary data.</text>
</comment>
<feature type="transmembrane region" description="Helical" evidence="1">
    <location>
        <begin position="106"/>
        <end position="125"/>
    </location>
</feature>
<protein>
    <submittedName>
        <fullName evidence="2">Uncharacterized protein</fullName>
    </submittedName>
</protein>
<keyword evidence="3" id="KW-1185">Reference proteome</keyword>
<keyword evidence="1" id="KW-0472">Membrane</keyword>
<dbReference type="EMBL" id="JAIWQS010000011">
    <property type="protein sequence ID" value="KAJ8751159.1"/>
    <property type="molecule type" value="Genomic_DNA"/>
</dbReference>
<dbReference type="PANTHER" id="PTHR35753:SF2">
    <property type="entry name" value="PROTEIN MAINTENANCE OF PSII UNDER HIGH LIGHT 1"/>
    <property type="match status" value="1"/>
</dbReference>